<evidence type="ECO:0000259" key="1">
    <source>
        <dbReference type="PROSITE" id="PS50943"/>
    </source>
</evidence>
<protein>
    <recommendedName>
        <fullName evidence="1">HTH cro/C1-type domain-containing protein</fullName>
    </recommendedName>
</protein>
<feature type="domain" description="HTH cro/C1-type" evidence="1">
    <location>
        <begin position="21"/>
        <end position="55"/>
    </location>
</feature>
<organism evidence="2 3">
    <name type="scientific">Amycolatopsis oliviviridis</name>
    <dbReference type="NCBI Taxonomy" id="1471590"/>
    <lineage>
        <taxon>Bacteria</taxon>
        <taxon>Bacillati</taxon>
        <taxon>Actinomycetota</taxon>
        <taxon>Actinomycetes</taxon>
        <taxon>Pseudonocardiales</taxon>
        <taxon>Pseudonocardiaceae</taxon>
        <taxon>Amycolatopsis</taxon>
    </lineage>
</organism>
<reference evidence="3" key="1">
    <citation type="journal article" date="2019" name="Int. J. Syst. Evol. Microbiol.">
        <title>The Global Catalogue of Microorganisms (GCM) 10K type strain sequencing project: providing services to taxonomists for standard genome sequencing and annotation.</title>
        <authorList>
            <consortium name="The Broad Institute Genomics Platform"/>
            <consortium name="The Broad Institute Genome Sequencing Center for Infectious Disease"/>
            <person name="Wu L."/>
            <person name="Ma J."/>
        </authorList>
    </citation>
    <scope>NUCLEOTIDE SEQUENCE [LARGE SCALE GENOMIC DNA]</scope>
    <source>
        <strain evidence="3">CGMCC 4.7683</strain>
    </source>
</reference>
<evidence type="ECO:0000313" key="2">
    <source>
        <dbReference type="EMBL" id="GHH01498.1"/>
    </source>
</evidence>
<dbReference type="RefSeq" id="WP_191250719.1">
    <property type="nucleotide sequence ID" value="NZ_BNAY01000001.1"/>
</dbReference>
<gene>
    <name evidence="2" type="ORF">GCM10017790_01510</name>
</gene>
<keyword evidence="3" id="KW-1185">Reference proteome</keyword>
<dbReference type="InterPro" id="IPR010982">
    <property type="entry name" value="Lambda_DNA-bd_dom_sf"/>
</dbReference>
<dbReference type="SUPFAM" id="SSF47413">
    <property type="entry name" value="lambda repressor-like DNA-binding domains"/>
    <property type="match status" value="1"/>
</dbReference>
<name>A0ABQ3L2V3_9PSEU</name>
<sequence length="116" mass="12807">MKAKKTPQLSTAKQRELGAELRRIRMRAGYLATDMSRMLGWPASTISRLESGLRNYQAGDIAIYFARAKAPRELDDLVALDRLPDDGYQARSQPIGFPDDLPLVKVLDSGSQSVAA</sequence>
<dbReference type="PROSITE" id="PS50943">
    <property type="entry name" value="HTH_CROC1"/>
    <property type="match status" value="1"/>
</dbReference>
<dbReference type="Proteomes" id="UP000635387">
    <property type="component" value="Unassembled WGS sequence"/>
</dbReference>
<accession>A0ABQ3L2V3</accession>
<dbReference type="CDD" id="cd00093">
    <property type="entry name" value="HTH_XRE"/>
    <property type="match status" value="1"/>
</dbReference>
<dbReference type="EMBL" id="BNAY01000001">
    <property type="protein sequence ID" value="GHH01498.1"/>
    <property type="molecule type" value="Genomic_DNA"/>
</dbReference>
<dbReference type="Gene3D" id="1.10.260.40">
    <property type="entry name" value="lambda repressor-like DNA-binding domains"/>
    <property type="match status" value="1"/>
</dbReference>
<proteinExistence type="predicted"/>
<dbReference type="Pfam" id="PF13560">
    <property type="entry name" value="HTH_31"/>
    <property type="match status" value="1"/>
</dbReference>
<comment type="caution">
    <text evidence="2">The sequence shown here is derived from an EMBL/GenBank/DDBJ whole genome shotgun (WGS) entry which is preliminary data.</text>
</comment>
<dbReference type="InterPro" id="IPR001387">
    <property type="entry name" value="Cro/C1-type_HTH"/>
</dbReference>
<evidence type="ECO:0000313" key="3">
    <source>
        <dbReference type="Proteomes" id="UP000635387"/>
    </source>
</evidence>